<protein>
    <submittedName>
        <fullName evidence="2">Uncharacterized protein</fullName>
    </submittedName>
</protein>
<name>A0A9W4XT99_9PLEO</name>
<keyword evidence="3" id="KW-1185">Reference proteome</keyword>
<comment type="caution">
    <text evidence="2">The sequence shown here is derived from an EMBL/GenBank/DDBJ whole genome shotgun (WGS) entry which is preliminary data.</text>
</comment>
<sequence length="97" mass="10917">MNWLRPELVSNSHAALVAVRLQSYVSLVGDAVLGWRPSTKQSPRENQAYPEARAARDVDLLHHALSTNSRNEFKSMGHLRRSGLKKGPQQVTRKSAW</sequence>
<dbReference type="AlphaFoldDB" id="A0A9W4XT99"/>
<accession>A0A9W4XT99</accession>
<proteinExistence type="predicted"/>
<organism evidence="2 3">
    <name type="scientific">Periconia digitata</name>
    <dbReference type="NCBI Taxonomy" id="1303443"/>
    <lineage>
        <taxon>Eukaryota</taxon>
        <taxon>Fungi</taxon>
        <taxon>Dikarya</taxon>
        <taxon>Ascomycota</taxon>
        <taxon>Pezizomycotina</taxon>
        <taxon>Dothideomycetes</taxon>
        <taxon>Pleosporomycetidae</taxon>
        <taxon>Pleosporales</taxon>
        <taxon>Massarineae</taxon>
        <taxon>Periconiaceae</taxon>
        <taxon>Periconia</taxon>
    </lineage>
</organism>
<dbReference type="EMBL" id="CAOQHR010000003">
    <property type="protein sequence ID" value="CAI6332021.1"/>
    <property type="molecule type" value="Genomic_DNA"/>
</dbReference>
<feature type="region of interest" description="Disordered" evidence="1">
    <location>
        <begin position="71"/>
        <end position="97"/>
    </location>
</feature>
<reference evidence="2" key="1">
    <citation type="submission" date="2023-01" db="EMBL/GenBank/DDBJ databases">
        <authorList>
            <person name="Van Ghelder C."/>
            <person name="Rancurel C."/>
        </authorList>
    </citation>
    <scope>NUCLEOTIDE SEQUENCE</scope>
    <source>
        <strain evidence="2">CNCM I-4278</strain>
    </source>
</reference>
<evidence type="ECO:0000256" key="1">
    <source>
        <dbReference type="SAM" id="MobiDB-lite"/>
    </source>
</evidence>
<evidence type="ECO:0000313" key="2">
    <source>
        <dbReference type="EMBL" id="CAI6332021.1"/>
    </source>
</evidence>
<evidence type="ECO:0000313" key="3">
    <source>
        <dbReference type="Proteomes" id="UP001152607"/>
    </source>
</evidence>
<gene>
    <name evidence="2" type="ORF">PDIGIT_LOCUS5050</name>
</gene>
<dbReference type="Proteomes" id="UP001152607">
    <property type="component" value="Unassembled WGS sequence"/>
</dbReference>